<dbReference type="EMBL" id="HE796683">
    <property type="protein sequence ID" value="CCH02787.1"/>
    <property type="molecule type" value="Genomic_DNA"/>
</dbReference>
<organism evidence="3 4">
    <name type="scientific">Fibrella aestuarina BUZ 2</name>
    <dbReference type="NCBI Taxonomy" id="1166018"/>
    <lineage>
        <taxon>Bacteria</taxon>
        <taxon>Pseudomonadati</taxon>
        <taxon>Bacteroidota</taxon>
        <taxon>Cytophagia</taxon>
        <taxon>Cytophagales</taxon>
        <taxon>Spirosomataceae</taxon>
        <taxon>Fibrella</taxon>
    </lineage>
</organism>
<accession>I0KF84</accession>
<dbReference type="RefSeq" id="WP_015333886.1">
    <property type="nucleotide sequence ID" value="NC_020054.1"/>
</dbReference>
<keyword evidence="2" id="KW-0732">Signal</keyword>
<keyword evidence="1" id="KW-1133">Transmembrane helix</keyword>
<evidence type="ECO:0000313" key="3">
    <source>
        <dbReference type="EMBL" id="CCH02787.1"/>
    </source>
</evidence>
<evidence type="ECO:0000256" key="2">
    <source>
        <dbReference type="SAM" id="SignalP"/>
    </source>
</evidence>
<evidence type="ECO:0000313" key="4">
    <source>
        <dbReference type="Proteomes" id="UP000011058"/>
    </source>
</evidence>
<evidence type="ECO:0000256" key="1">
    <source>
        <dbReference type="SAM" id="Phobius"/>
    </source>
</evidence>
<dbReference type="eggNOG" id="ENOG5032ZWK">
    <property type="taxonomic scope" value="Bacteria"/>
</dbReference>
<feature type="chain" id="PRO_5003630563" evidence="2">
    <location>
        <begin position="20"/>
        <end position="221"/>
    </location>
</feature>
<protein>
    <submittedName>
        <fullName evidence="3">Uncharacterized protein</fullName>
    </submittedName>
</protein>
<dbReference type="HOGENOM" id="CLU_1407970_0_0_10"/>
<feature type="transmembrane region" description="Helical" evidence="1">
    <location>
        <begin position="185"/>
        <end position="204"/>
    </location>
</feature>
<sequence length="221" mass="24751">MKPAFLFVSICLLTQLAQAQPGSVPGVRMQEPPLRTTTPAVAYPPSTDTLPAFLAADSARRPAPHTRYLAVDRTGLFGKFRRYRIFPGETMAFRTWSDGQKYRYPLMSVSDTAFTIAFQNELYDQAQPLGFPLADVRKVYLRRQIPFVNQAAYLLPAAGIIFLVADFVNPRALDGGGRFIFEKKALIPAGLLILGGGVCYKLSYRKYPINSRNRLKVLWTL</sequence>
<keyword evidence="1" id="KW-0812">Transmembrane</keyword>
<feature type="transmembrane region" description="Helical" evidence="1">
    <location>
        <begin position="151"/>
        <end position="173"/>
    </location>
</feature>
<dbReference type="Proteomes" id="UP000011058">
    <property type="component" value="Chromosome"/>
</dbReference>
<dbReference type="AlphaFoldDB" id="I0KF84"/>
<reference evidence="3 4" key="1">
    <citation type="journal article" date="2012" name="J. Bacteriol.">
        <title>Genome Sequence of Fibrella aestuarina BUZ 2T, a Filamentous Marine Bacterium.</title>
        <authorList>
            <person name="Filippini M."/>
            <person name="Qi W."/>
            <person name="Blom J."/>
            <person name="Goesmann A."/>
            <person name="Smits T.H."/>
            <person name="Bagheri H.C."/>
        </authorList>
    </citation>
    <scope>NUCLEOTIDE SEQUENCE [LARGE SCALE GENOMIC DNA]</scope>
    <source>
        <strain evidence="4">BUZ 2T</strain>
    </source>
</reference>
<dbReference type="OrthoDB" id="963860at2"/>
<dbReference type="STRING" id="1166018.FAES_4788"/>
<keyword evidence="4" id="KW-1185">Reference proteome</keyword>
<feature type="signal peptide" evidence="2">
    <location>
        <begin position="1"/>
        <end position="19"/>
    </location>
</feature>
<keyword evidence="1" id="KW-0472">Membrane</keyword>
<gene>
    <name evidence="3" type="ORF">FAES_4788</name>
</gene>
<proteinExistence type="predicted"/>
<dbReference type="KEGG" id="fae:FAES_4788"/>
<name>I0KF84_9BACT</name>